<dbReference type="InterPro" id="IPR000718">
    <property type="entry name" value="Peptidase_M13"/>
</dbReference>
<feature type="transmembrane region" description="Helical" evidence="2">
    <location>
        <begin position="44"/>
        <end position="63"/>
    </location>
</feature>
<feature type="compositionally biased region" description="Polar residues" evidence="1">
    <location>
        <begin position="862"/>
        <end position="885"/>
    </location>
</feature>
<feature type="compositionally biased region" description="Basic and acidic residues" evidence="1">
    <location>
        <begin position="675"/>
        <end position="685"/>
    </location>
</feature>
<dbReference type="SUPFAM" id="SSF55486">
    <property type="entry name" value="Metalloproteases ('zincins'), catalytic domain"/>
    <property type="match status" value="1"/>
</dbReference>
<feature type="region of interest" description="Disordered" evidence="1">
    <location>
        <begin position="1"/>
        <end position="28"/>
    </location>
</feature>
<dbReference type="PROSITE" id="PS51885">
    <property type="entry name" value="NEPRILYSIN"/>
    <property type="match status" value="1"/>
</dbReference>
<gene>
    <name evidence="4" type="ORF">INT43_005241</name>
</gene>
<feature type="compositionally biased region" description="Pro residues" evidence="1">
    <location>
        <begin position="840"/>
        <end position="852"/>
    </location>
</feature>
<dbReference type="PROSITE" id="PS50888">
    <property type="entry name" value="BHLH"/>
    <property type="match status" value="1"/>
</dbReference>
<dbReference type="GO" id="GO:0004222">
    <property type="term" value="F:metalloendopeptidase activity"/>
    <property type="evidence" value="ECO:0007669"/>
    <property type="project" value="InterPro"/>
</dbReference>
<dbReference type="SMART" id="SM00353">
    <property type="entry name" value="HLH"/>
    <property type="match status" value="1"/>
</dbReference>
<dbReference type="Pfam" id="PF05649">
    <property type="entry name" value="Peptidase_M13_N"/>
    <property type="match status" value="1"/>
</dbReference>
<feature type="region of interest" description="Disordered" evidence="1">
    <location>
        <begin position="829"/>
        <end position="947"/>
    </location>
</feature>
<proteinExistence type="predicted"/>
<organism evidence="4 5">
    <name type="scientific">Mortierella isabellina</name>
    <name type="common">Filamentous fungus</name>
    <name type="synonym">Umbelopsis isabellina</name>
    <dbReference type="NCBI Taxonomy" id="91625"/>
    <lineage>
        <taxon>Eukaryota</taxon>
        <taxon>Fungi</taxon>
        <taxon>Fungi incertae sedis</taxon>
        <taxon>Mucoromycota</taxon>
        <taxon>Mucoromycotina</taxon>
        <taxon>Umbelopsidomycetes</taxon>
        <taxon>Umbelopsidales</taxon>
        <taxon>Umbelopsidaceae</taxon>
        <taxon>Umbelopsis</taxon>
    </lineage>
</organism>
<dbReference type="GO" id="GO:0016485">
    <property type="term" value="P:protein processing"/>
    <property type="evidence" value="ECO:0007669"/>
    <property type="project" value="TreeGrafter"/>
</dbReference>
<dbReference type="GO" id="GO:0046983">
    <property type="term" value="F:protein dimerization activity"/>
    <property type="evidence" value="ECO:0007669"/>
    <property type="project" value="InterPro"/>
</dbReference>
<evidence type="ECO:0000256" key="1">
    <source>
        <dbReference type="SAM" id="MobiDB-lite"/>
    </source>
</evidence>
<feature type="compositionally biased region" description="Basic and acidic residues" evidence="1">
    <location>
        <begin position="917"/>
        <end position="929"/>
    </location>
</feature>
<reference evidence="4" key="1">
    <citation type="submission" date="2020-12" db="EMBL/GenBank/DDBJ databases">
        <title>Metabolic potential, ecology and presence of endohyphal bacteria is reflected in genomic diversity of Mucoromycotina.</title>
        <authorList>
            <person name="Muszewska A."/>
            <person name="Okrasinska A."/>
            <person name="Steczkiewicz K."/>
            <person name="Drgas O."/>
            <person name="Orlowska M."/>
            <person name="Perlinska-Lenart U."/>
            <person name="Aleksandrzak-Piekarczyk T."/>
            <person name="Szatraj K."/>
            <person name="Zielenkiewicz U."/>
            <person name="Pilsyk S."/>
            <person name="Malc E."/>
            <person name="Mieczkowski P."/>
            <person name="Kruszewska J.S."/>
            <person name="Biernat P."/>
            <person name="Pawlowska J."/>
        </authorList>
    </citation>
    <scope>NUCLEOTIDE SEQUENCE</scope>
    <source>
        <strain evidence="4">WA0000067209</strain>
    </source>
</reference>
<sequence length="1017" mass="114610">MQSDSMQRLPLLPQTEHEDMEFPSDSEEPLEFFEPDKFTVREKLLGFASIMLLTGLLVFAYLYEQVSGGHHHGGMNMAALDKPLCTSDTCILAAADMLRTMNTSADPCHDFHSYACGNVDKSHKDLATPSVLDFVRQTLSTWNTSNTIDKADQSSFELMDKFYQVCTHRNSSNLSSLEAIIIKLEAIMATEGATDAAAFPTKALGYLASNAIFPLIRLDVEQDIRNATSYSLDISPSGLSLQNLIDYESNDAKNAFNTNIKRVLQIMSNYGMHILRNDSLDHFAEQIVATETALASISKSPDELYIDSATKTRYNSSQLQTLAGTINWPDYFATATESKNVDWVYVQSANYLGDVQKLLSTGGFGALKPYFSWHVILAHANELPAEAMHAMRSVNSNLVEDESENCLIKTNYVFDHLIGKYFLQADQDKVAFIGQLHTDIRNVLAKNMPKFGWMDRMAIGHATHKLDHMTLEVGHPINQTAGSPVHYQTLQITNDHMQNMETARKWRLQSSFNLLNTNDNQISWPVLPQDTVMVYQPIGNKLIVPAGVLHAYNMAMPNYLMYGQLGVQLADQIMLDLPVWRCYFGGVVDESKWEGSQPKPHPRSPMPDQYSQQQQHPSQPMQSTDEYLHHRMSGMFLNRPTATPNTAAHPTNAGRPDTQAQQFPGASRTLSPLEPSHHSPYDYGRRGSITDPALHSSDHRSSSQHDINLPIPTSNNVSRRGSIATNDALSRSPSPAPFAPSKHYEDPHYTNVPHRLSNIAHPSSSYEPFQRRHSIANSELPQPPAAEQRRFTGKILYNYQYVVNNQKTLPLTHVSDWFWPTGFQFPAIKEDKRGPYSAPSSPPPTHSTPYQPPVATDGQHSRYLSNEHYQPYPTNRRTSQLNDEGNNGGPMLGRRASLPVVGMNRARDPYPTSSDGRSQRPSEHLRDYPSVKSETPYSRSPELRVSHKLAERKRRKEMKELFDELRDSLPLDRNLKQSKWEILSKAVEFIGTLKQRDYDMGQEITALRSELGRLRHQ</sequence>
<evidence type="ECO:0000259" key="3">
    <source>
        <dbReference type="PROSITE" id="PS50888"/>
    </source>
</evidence>
<feature type="region of interest" description="Disordered" evidence="1">
    <location>
        <begin position="592"/>
        <end position="624"/>
    </location>
</feature>
<name>A0A8H7PID7_MORIS</name>
<feature type="compositionally biased region" description="Low complexity" evidence="1">
    <location>
        <begin position="606"/>
        <end position="623"/>
    </location>
</feature>
<keyword evidence="5" id="KW-1185">Reference proteome</keyword>
<feature type="compositionally biased region" description="Low complexity" evidence="1">
    <location>
        <begin position="638"/>
        <end position="653"/>
    </location>
</feature>
<evidence type="ECO:0000313" key="5">
    <source>
        <dbReference type="Proteomes" id="UP000654370"/>
    </source>
</evidence>
<dbReference type="AlphaFoldDB" id="A0A8H7PID7"/>
<dbReference type="SUPFAM" id="SSF47459">
    <property type="entry name" value="HLH, helix-loop-helix DNA-binding domain"/>
    <property type="match status" value="1"/>
</dbReference>
<evidence type="ECO:0000313" key="4">
    <source>
        <dbReference type="EMBL" id="KAG2173821.1"/>
    </source>
</evidence>
<dbReference type="InterPro" id="IPR042089">
    <property type="entry name" value="Peptidase_M13_dom_2"/>
</dbReference>
<dbReference type="Gene3D" id="1.10.1380.10">
    <property type="entry name" value="Neutral endopeptidase , domain2"/>
    <property type="match status" value="1"/>
</dbReference>
<keyword evidence="2" id="KW-1133">Transmembrane helix</keyword>
<feature type="compositionally biased region" description="Acidic residues" evidence="1">
    <location>
        <begin position="18"/>
        <end position="28"/>
    </location>
</feature>
<feature type="region of interest" description="Disordered" evidence="1">
    <location>
        <begin position="636"/>
        <end position="720"/>
    </location>
</feature>
<keyword evidence="2" id="KW-0812">Transmembrane</keyword>
<dbReference type="InterPro" id="IPR008753">
    <property type="entry name" value="Peptidase_M13_N"/>
</dbReference>
<feature type="domain" description="BHLH" evidence="3">
    <location>
        <begin position="942"/>
        <end position="993"/>
    </location>
</feature>
<accession>A0A8H7PID7</accession>
<protein>
    <recommendedName>
        <fullName evidence="3">BHLH domain-containing protein</fullName>
    </recommendedName>
</protein>
<dbReference type="InterPro" id="IPR036638">
    <property type="entry name" value="HLH_DNA-bd_sf"/>
</dbReference>
<dbReference type="OrthoDB" id="8964853at2759"/>
<dbReference type="Proteomes" id="UP000654370">
    <property type="component" value="Unassembled WGS sequence"/>
</dbReference>
<feature type="compositionally biased region" description="Polar residues" evidence="1">
    <location>
        <begin position="711"/>
        <end position="720"/>
    </location>
</feature>
<comment type="caution">
    <text evidence="4">The sequence shown here is derived from an EMBL/GenBank/DDBJ whole genome shotgun (WGS) entry which is preliminary data.</text>
</comment>
<dbReference type="Gene3D" id="4.10.280.10">
    <property type="entry name" value="Helix-loop-helix DNA-binding domain"/>
    <property type="match status" value="1"/>
</dbReference>
<evidence type="ECO:0000256" key="2">
    <source>
        <dbReference type="SAM" id="Phobius"/>
    </source>
</evidence>
<dbReference type="InterPro" id="IPR011598">
    <property type="entry name" value="bHLH_dom"/>
</dbReference>
<feature type="compositionally biased region" description="Polar residues" evidence="1">
    <location>
        <begin position="658"/>
        <end position="670"/>
    </location>
</feature>
<dbReference type="EMBL" id="JAEPQZ010000014">
    <property type="protein sequence ID" value="KAG2173821.1"/>
    <property type="molecule type" value="Genomic_DNA"/>
</dbReference>
<dbReference type="GO" id="GO:0005886">
    <property type="term" value="C:plasma membrane"/>
    <property type="evidence" value="ECO:0007669"/>
    <property type="project" value="TreeGrafter"/>
</dbReference>
<dbReference type="PANTHER" id="PTHR11733">
    <property type="entry name" value="ZINC METALLOPROTEASE FAMILY M13 NEPRILYSIN-RELATED"/>
    <property type="match status" value="1"/>
</dbReference>
<keyword evidence="2" id="KW-0472">Membrane</keyword>
<dbReference type="Pfam" id="PF00010">
    <property type="entry name" value="HLH"/>
    <property type="match status" value="1"/>
</dbReference>
<dbReference type="PANTHER" id="PTHR11733:SF240">
    <property type="entry name" value="GH14155P-RELATED"/>
    <property type="match status" value="1"/>
</dbReference>